<accession>A0A413RJN4</accession>
<reference evidence="1 2" key="1">
    <citation type="submission" date="2018-08" db="EMBL/GenBank/DDBJ databases">
        <title>Cellulomonas rhizosphaerae sp. nov., a novel actinomycete isolated from soil.</title>
        <authorList>
            <person name="Tian Y."/>
        </authorList>
    </citation>
    <scope>NUCLEOTIDE SEQUENCE [LARGE SCALE GENOMIC DNA]</scope>
    <source>
        <strain evidence="1 2">NEAU-TCZ24</strain>
    </source>
</reference>
<comment type="caution">
    <text evidence="1">The sequence shown here is derived from an EMBL/GenBank/DDBJ whole genome shotgun (WGS) entry which is preliminary data.</text>
</comment>
<evidence type="ECO:0000313" key="2">
    <source>
        <dbReference type="Proteomes" id="UP000283374"/>
    </source>
</evidence>
<proteinExistence type="predicted"/>
<protein>
    <submittedName>
        <fullName evidence="1">Uncharacterized protein</fullName>
    </submittedName>
</protein>
<evidence type="ECO:0000313" key="1">
    <source>
        <dbReference type="EMBL" id="RHA38746.1"/>
    </source>
</evidence>
<dbReference type="EMBL" id="QWKP01000211">
    <property type="protein sequence ID" value="RHA38746.1"/>
    <property type="molecule type" value="Genomic_DNA"/>
</dbReference>
<gene>
    <name evidence="1" type="ORF">D1825_13515</name>
</gene>
<feature type="non-terminal residue" evidence="1">
    <location>
        <position position="75"/>
    </location>
</feature>
<dbReference type="Proteomes" id="UP000283374">
    <property type="component" value="Unassembled WGS sequence"/>
</dbReference>
<dbReference type="RefSeq" id="WP_138067673.1">
    <property type="nucleotide sequence ID" value="NZ_QWKP01000211.1"/>
</dbReference>
<name>A0A413RJN4_9CELL</name>
<dbReference type="AlphaFoldDB" id="A0A413RJN4"/>
<sequence>MTDLRPPLVIEVFDKSFVYQSTVAAPIEISATARLNNAGSATFTVASDEECVEDLLTAGARARVLYRADPAENPR</sequence>
<keyword evidence="2" id="KW-1185">Reference proteome</keyword>
<organism evidence="1 2">
    <name type="scientific">Cellulomonas rhizosphaerae</name>
    <dbReference type="NCBI Taxonomy" id="2293719"/>
    <lineage>
        <taxon>Bacteria</taxon>
        <taxon>Bacillati</taxon>
        <taxon>Actinomycetota</taxon>
        <taxon>Actinomycetes</taxon>
        <taxon>Micrococcales</taxon>
        <taxon>Cellulomonadaceae</taxon>
        <taxon>Cellulomonas</taxon>
    </lineage>
</organism>